<reference evidence="5 8" key="1">
    <citation type="journal article" date="2011" name="Nature">
        <title>The Medicago genome provides insight into the evolution of rhizobial symbioses.</title>
        <authorList>
            <person name="Young N.D."/>
            <person name="Debelle F."/>
            <person name="Oldroyd G.E."/>
            <person name="Geurts R."/>
            <person name="Cannon S.B."/>
            <person name="Udvardi M.K."/>
            <person name="Benedito V.A."/>
            <person name="Mayer K.F."/>
            <person name="Gouzy J."/>
            <person name="Schoof H."/>
            <person name="Van de Peer Y."/>
            <person name="Proost S."/>
            <person name="Cook D.R."/>
            <person name="Meyers B.C."/>
            <person name="Spannagl M."/>
            <person name="Cheung F."/>
            <person name="De Mita S."/>
            <person name="Krishnakumar V."/>
            <person name="Gundlach H."/>
            <person name="Zhou S."/>
            <person name="Mudge J."/>
            <person name="Bharti A.K."/>
            <person name="Murray J.D."/>
            <person name="Naoumkina M.A."/>
            <person name="Rosen B."/>
            <person name="Silverstein K.A."/>
            <person name="Tang H."/>
            <person name="Rombauts S."/>
            <person name="Zhao P.X."/>
            <person name="Zhou P."/>
            <person name="Barbe V."/>
            <person name="Bardou P."/>
            <person name="Bechner M."/>
            <person name="Bellec A."/>
            <person name="Berger A."/>
            <person name="Berges H."/>
            <person name="Bidwell S."/>
            <person name="Bisseling T."/>
            <person name="Choisne N."/>
            <person name="Couloux A."/>
            <person name="Denny R."/>
            <person name="Deshpande S."/>
            <person name="Dai X."/>
            <person name="Doyle J.J."/>
            <person name="Dudez A.M."/>
            <person name="Farmer A.D."/>
            <person name="Fouteau S."/>
            <person name="Franken C."/>
            <person name="Gibelin C."/>
            <person name="Gish J."/>
            <person name="Goldstein S."/>
            <person name="Gonzalez A.J."/>
            <person name="Green P.J."/>
            <person name="Hallab A."/>
            <person name="Hartog M."/>
            <person name="Hua A."/>
            <person name="Humphray S.J."/>
            <person name="Jeong D.H."/>
            <person name="Jing Y."/>
            <person name="Jocker A."/>
            <person name="Kenton S.M."/>
            <person name="Kim D.J."/>
            <person name="Klee K."/>
            <person name="Lai H."/>
            <person name="Lang C."/>
            <person name="Lin S."/>
            <person name="Macmil S.L."/>
            <person name="Magdelenat G."/>
            <person name="Matthews L."/>
            <person name="McCorrison J."/>
            <person name="Monaghan E.L."/>
            <person name="Mun J.H."/>
            <person name="Najar F.Z."/>
            <person name="Nicholson C."/>
            <person name="Noirot C."/>
            <person name="O'Bleness M."/>
            <person name="Paule C.R."/>
            <person name="Poulain J."/>
            <person name="Prion F."/>
            <person name="Qin B."/>
            <person name="Qu C."/>
            <person name="Retzel E.F."/>
            <person name="Riddle C."/>
            <person name="Sallet E."/>
            <person name="Samain S."/>
            <person name="Samson N."/>
            <person name="Sanders I."/>
            <person name="Saurat O."/>
            <person name="Scarpelli C."/>
            <person name="Schiex T."/>
            <person name="Segurens B."/>
            <person name="Severin A.J."/>
            <person name="Sherrier D.J."/>
            <person name="Shi R."/>
            <person name="Sims S."/>
            <person name="Singer S.R."/>
            <person name="Sinharoy S."/>
            <person name="Sterck L."/>
            <person name="Viollet A."/>
            <person name="Wang B.B."/>
            <person name="Wang K."/>
            <person name="Wang M."/>
            <person name="Wang X."/>
            <person name="Warfsmann J."/>
            <person name="Weissenbach J."/>
            <person name="White D.D."/>
            <person name="White J.D."/>
            <person name="Wiley G.B."/>
            <person name="Wincker P."/>
            <person name="Xing Y."/>
            <person name="Yang L."/>
            <person name="Yao Z."/>
            <person name="Ying F."/>
            <person name="Zhai J."/>
            <person name="Zhou L."/>
            <person name="Zuber A."/>
            <person name="Denarie J."/>
            <person name="Dixon R.A."/>
            <person name="May G.D."/>
            <person name="Schwartz D.C."/>
            <person name="Rogers J."/>
            <person name="Quetier F."/>
            <person name="Town C.D."/>
            <person name="Roe B.A."/>
        </authorList>
    </citation>
    <scope>NUCLEOTIDE SEQUENCE [LARGE SCALE GENOMIC DNA]</scope>
    <source>
        <strain evidence="5">A17</strain>
        <strain evidence="7 8">cv. Jemalong A17</strain>
    </source>
</reference>
<evidence type="ECO:0000313" key="7">
    <source>
        <dbReference type="EnsemblPlants" id="AES97932"/>
    </source>
</evidence>
<keyword evidence="2" id="KW-0799">Topoisomerase</keyword>
<sequence>MMGNEACKMIFASTNGHIKETKFEKQSDNVWNEGNTKKLLSPETVVVRSVLGDKIDVENKLRDEAKKCKWLVLWFDNDPEGEYIAYEVHEICVQQNYEIIVKRARFSSLNPTAVDATIKTSLDDLNPCLLDAVAYRKEVDFKTGRVWTRFQSFLARKQIPNATNLTLSYGLCQSALLGIVVERFNQVAKPKAQKYNISFNDRGYGPKVTFTSPVWYDAKSKASKKLQSCSDEKATIVEVFVEITNKFNKFHSPPVPLTTMELEKLAAKYFKMTPKQTMNTAEDLYTQGFINYPRTETDGFSMN</sequence>
<keyword evidence="1 2" id="KW-0413">Isomerase</keyword>
<dbReference type="Gramene" id="rna31388">
    <property type="protein sequence ID" value="RHN56062.1"/>
    <property type="gene ID" value="gene31388"/>
</dbReference>
<dbReference type="GO" id="GO:0006310">
    <property type="term" value="P:DNA recombination"/>
    <property type="evidence" value="ECO:0000318"/>
    <property type="project" value="GO_Central"/>
</dbReference>
<dbReference type="EC" id="5.6.2.1" evidence="2"/>
<keyword evidence="2" id="KW-0238">DNA-binding</keyword>
<name>G7KA30_MEDTR</name>
<dbReference type="InterPro" id="IPR023405">
    <property type="entry name" value="Topo_IA_core_domain"/>
</dbReference>
<dbReference type="Gene3D" id="3.40.50.140">
    <property type="match status" value="1"/>
</dbReference>
<dbReference type="GO" id="GO:0006265">
    <property type="term" value="P:DNA topological change"/>
    <property type="evidence" value="ECO:0000318"/>
    <property type="project" value="GO_Central"/>
</dbReference>
<comment type="catalytic activity">
    <reaction evidence="2">
        <text>ATP-independent breakage of single-stranded DNA, followed by passage and rejoining.</text>
        <dbReference type="EC" id="5.6.2.1"/>
    </reaction>
</comment>
<evidence type="ECO:0000313" key="8">
    <source>
        <dbReference type="Proteomes" id="UP000002051"/>
    </source>
</evidence>
<comment type="similarity">
    <text evidence="2">Belongs to the type IA topoisomerase family.</text>
</comment>
<dbReference type="SUPFAM" id="SSF56712">
    <property type="entry name" value="Prokaryotic type I DNA topoisomerase"/>
    <property type="match status" value="1"/>
</dbReference>
<dbReference type="PROSITE" id="PS52039">
    <property type="entry name" value="TOPO_IA_2"/>
    <property type="match status" value="1"/>
</dbReference>
<accession>A0A0C3XLP6</accession>
<proteinExistence type="inferred from homology"/>
<dbReference type="PANTHER" id="PTHR11390">
    <property type="entry name" value="PROKARYOTIC DNA TOPOISOMERASE"/>
    <property type="match status" value="1"/>
</dbReference>
<evidence type="ECO:0000259" key="3">
    <source>
        <dbReference type="PROSITE" id="PS50880"/>
    </source>
</evidence>
<organism evidence="5 8">
    <name type="scientific">Medicago truncatula</name>
    <name type="common">Barrel medic</name>
    <name type="synonym">Medicago tribuloides</name>
    <dbReference type="NCBI Taxonomy" id="3880"/>
    <lineage>
        <taxon>Eukaryota</taxon>
        <taxon>Viridiplantae</taxon>
        <taxon>Streptophyta</taxon>
        <taxon>Embryophyta</taxon>
        <taxon>Tracheophyta</taxon>
        <taxon>Spermatophyta</taxon>
        <taxon>Magnoliopsida</taxon>
        <taxon>eudicotyledons</taxon>
        <taxon>Gunneridae</taxon>
        <taxon>Pentapetalae</taxon>
        <taxon>rosids</taxon>
        <taxon>fabids</taxon>
        <taxon>Fabales</taxon>
        <taxon>Fabaceae</taxon>
        <taxon>Papilionoideae</taxon>
        <taxon>50 kb inversion clade</taxon>
        <taxon>NPAAA clade</taxon>
        <taxon>Hologalegina</taxon>
        <taxon>IRL clade</taxon>
        <taxon>Trifolieae</taxon>
        <taxon>Medicago</taxon>
    </lineage>
</organism>
<dbReference type="PaxDb" id="3880-AES97932"/>
<dbReference type="GO" id="GO:0003677">
    <property type="term" value="F:DNA binding"/>
    <property type="evidence" value="ECO:0007669"/>
    <property type="project" value="UniProtKB-KW"/>
</dbReference>
<evidence type="ECO:0000259" key="4">
    <source>
        <dbReference type="PROSITE" id="PS52039"/>
    </source>
</evidence>
<dbReference type="GO" id="GO:0005634">
    <property type="term" value="C:nucleus"/>
    <property type="evidence" value="ECO:0000318"/>
    <property type="project" value="GO_Central"/>
</dbReference>
<dbReference type="Gene3D" id="1.10.290.10">
    <property type="entry name" value="Topoisomerase I, domain 4"/>
    <property type="match status" value="1"/>
</dbReference>
<dbReference type="PANTHER" id="PTHR11390:SF21">
    <property type="entry name" value="DNA TOPOISOMERASE 3-ALPHA"/>
    <property type="match status" value="1"/>
</dbReference>
<dbReference type="HOGENOM" id="CLU_002929_1_3_1"/>
<dbReference type="Proteomes" id="UP000002051">
    <property type="component" value="Chromosome 5"/>
</dbReference>
<protein>
    <recommendedName>
        <fullName evidence="2">DNA topoisomerase</fullName>
        <ecNumber evidence="2">5.6.2.1</ecNumber>
    </recommendedName>
</protein>
<dbReference type="EMBL" id="CM001221">
    <property type="protein sequence ID" value="AES97932.2"/>
    <property type="molecule type" value="Genomic_DNA"/>
</dbReference>
<dbReference type="STRING" id="3880.G7KA30"/>
<dbReference type="AlphaFoldDB" id="G7KA30"/>
<dbReference type="EnsemblPlants" id="AES97932">
    <property type="protein sequence ID" value="AES97932"/>
    <property type="gene ID" value="MTR_5g061940"/>
</dbReference>
<accession>G7KA30</accession>
<evidence type="ECO:0000313" key="5">
    <source>
        <dbReference type="EMBL" id="AES97932.2"/>
    </source>
</evidence>
<dbReference type="SMART" id="SM00436">
    <property type="entry name" value="TOP1Bc"/>
    <property type="match status" value="1"/>
</dbReference>
<dbReference type="InterPro" id="IPR003601">
    <property type="entry name" value="Topo_IA_2"/>
</dbReference>
<reference evidence="5 8" key="2">
    <citation type="journal article" date="2014" name="BMC Genomics">
        <title>An improved genome release (version Mt4.0) for the model legume Medicago truncatula.</title>
        <authorList>
            <person name="Tang H."/>
            <person name="Krishnakumar V."/>
            <person name="Bidwell S."/>
            <person name="Rosen B."/>
            <person name="Chan A."/>
            <person name="Zhou S."/>
            <person name="Gentzbittel L."/>
            <person name="Childs K.L."/>
            <person name="Yandell M."/>
            <person name="Gundlach H."/>
            <person name="Mayer K.F."/>
            <person name="Schwartz D.C."/>
            <person name="Town C.D."/>
        </authorList>
    </citation>
    <scope>GENOME REANNOTATION</scope>
    <source>
        <strain evidence="5">A17</strain>
        <strain evidence="7 8">cv. Jemalong A17</strain>
    </source>
</reference>
<keyword evidence="8" id="KW-1185">Reference proteome</keyword>
<dbReference type="InterPro" id="IPR013497">
    <property type="entry name" value="Topo_IA_cen"/>
</dbReference>
<evidence type="ECO:0000256" key="1">
    <source>
        <dbReference type="ARBA" id="ARBA00023235"/>
    </source>
</evidence>
<feature type="domain" description="Toprim" evidence="3">
    <location>
        <begin position="1"/>
        <end position="109"/>
    </location>
</feature>
<reference evidence="7" key="3">
    <citation type="submission" date="2015-04" db="UniProtKB">
        <authorList>
            <consortium name="EnsemblPlants"/>
        </authorList>
    </citation>
    <scope>IDENTIFICATION</scope>
    <source>
        <strain evidence="7">cv. Jemalong A17</strain>
    </source>
</reference>
<evidence type="ECO:0000256" key="2">
    <source>
        <dbReference type="RuleBase" id="RU362092"/>
    </source>
</evidence>
<dbReference type="InterPro" id="IPR013824">
    <property type="entry name" value="Topo_IA_cen_sub1"/>
</dbReference>
<feature type="domain" description="Topo IA-type catalytic" evidence="4">
    <location>
        <begin position="126"/>
        <end position="303"/>
    </location>
</feature>
<dbReference type="InterPro" id="IPR000380">
    <property type="entry name" value="Topo_IA"/>
</dbReference>
<dbReference type="Gene3D" id="1.10.460.10">
    <property type="entry name" value="Topoisomerase I, domain 2"/>
    <property type="match status" value="1"/>
</dbReference>
<evidence type="ECO:0000313" key="6">
    <source>
        <dbReference type="EMBL" id="RHN56062.1"/>
    </source>
</evidence>
<dbReference type="EMBL" id="PSQE01000005">
    <property type="protein sequence ID" value="RHN56062.1"/>
    <property type="molecule type" value="Genomic_DNA"/>
</dbReference>
<dbReference type="CDD" id="cd01028">
    <property type="entry name" value="TOPRIM_TopoIA"/>
    <property type="match status" value="1"/>
</dbReference>
<dbReference type="GO" id="GO:0031422">
    <property type="term" value="C:RecQ family helicase-topoisomerase III complex"/>
    <property type="evidence" value="ECO:0000318"/>
    <property type="project" value="GO_Central"/>
</dbReference>
<dbReference type="Pfam" id="PF01751">
    <property type="entry name" value="Toprim"/>
    <property type="match status" value="1"/>
</dbReference>
<dbReference type="InterPro" id="IPR006171">
    <property type="entry name" value="TOPRIM_dom"/>
</dbReference>
<dbReference type="InterPro" id="IPR013826">
    <property type="entry name" value="Topo_IA_cen_sub3"/>
</dbReference>
<dbReference type="Pfam" id="PF01131">
    <property type="entry name" value="Topoisom_bac"/>
    <property type="match status" value="1"/>
</dbReference>
<comment type="function">
    <text evidence="2">Introduces a single-strand break via transesterification at a target site in duplex DNA. Releases the supercoiling and torsional tension of DNA introduced during the DNA replication and transcription by transiently cleaving and rejoining one strand of the DNA duplex. The scissile phosphodiester is attacked by the catalytic tyrosine of the enzyme, resulting in the formation of a DNA-(5'-phosphotyrosyl)-enzyme intermediate and the expulsion of a 3'-OH DNA strand.</text>
</comment>
<dbReference type="PRINTS" id="PR00417">
    <property type="entry name" value="PRTPISMRASEI"/>
</dbReference>
<dbReference type="PROSITE" id="PS50880">
    <property type="entry name" value="TOPRIM"/>
    <property type="match status" value="1"/>
</dbReference>
<dbReference type="eggNOG" id="KOG1956">
    <property type="taxonomic scope" value="Eukaryota"/>
</dbReference>
<gene>
    <name evidence="5" type="ordered locus">MTR_5g061940</name>
    <name evidence="6" type="ORF">MtrunA17_Chr5g0425281</name>
</gene>
<reference evidence="6" key="4">
    <citation type="journal article" date="2018" name="Nat. Plants">
        <title>Whole-genome landscape of Medicago truncatula symbiotic genes.</title>
        <authorList>
            <person name="Pecrix Y."/>
            <person name="Gamas P."/>
            <person name="Carrere S."/>
        </authorList>
    </citation>
    <scope>NUCLEOTIDE SEQUENCE</scope>
    <source>
        <tissue evidence="6">Leaves</tissue>
    </source>
</reference>
<dbReference type="Proteomes" id="UP000265566">
    <property type="component" value="Chromosome 5"/>
</dbReference>
<dbReference type="GO" id="GO:0006281">
    <property type="term" value="P:DNA repair"/>
    <property type="evidence" value="ECO:0000318"/>
    <property type="project" value="GO_Central"/>
</dbReference>
<dbReference type="GO" id="GO:0003917">
    <property type="term" value="F:DNA topoisomerase type I (single strand cut, ATP-independent) activity"/>
    <property type="evidence" value="ECO:0000318"/>
    <property type="project" value="GO_Central"/>
</dbReference>